<dbReference type="EMBL" id="CP012040">
    <property type="protein sequence ID" value="AKP52911.1"/>
    <property type="molecule type" value="Genomic_DNA"/>
</dbReference>
<keyword evidence="2" id="KW-1185">Reference proteome</keyword>
<dbReference type="KEGG" id="camu:CA2015_3531"/>
<dbReference type="Pfam" id="PF20329">
    <property type="entry name" value="DUF6624"/>
    <property type="match status" value="1"/>
</dbReference>
<gene>
    <name evidence="1" type="ORF">CA2015_3531</name>
</gene>
<dbReference type="RefSeq" id="WP_048643081.1">
    <property type="nucleotide sequence ID" value="NZ_CP012040.1"/>
</dbReference>
<evidence type="ECO:0000313" key="2">
    <source>
        <dbReference type="Proteomes" id="UP000036520"/>
    </source>
</evidence>
<sequence>MNYHEIAEKIIELKNADLEFREKLIESGKLGEGYNKEMAEIHNKNTKTLNEIINKIGYPTLDKVGKEANEATWLIIQHSIGQPNFMKKCVKLLEIAVYQNKANSKNLAYLTDRIAVFENKPQLYGTQFDWDESGELSPNIFDDLKKVNQRRKSIGLNSIEEQTKIIRKQAKNNKQSPPADFEKRKQEIEEWKKTVGWKK</sequence>
<dbReference type="PATRIC" id="fig|320787.5.peg.3865"/>
<dbReference type="AlphaFoldDB" id="A0A0H4PEK9"/>
<dbReference type="InterPro" id="IPR046732">
    <property type="entry name" value="DUF6624"/>
</dbReference>
<organism evidence="1 2">
    <name type="scientific">Cyclobacterium amurskyense</name>
    <dbReference type="NCBI Taxonomy" id="320787"/>
    <lineage>
        <taxon>Bacteria</taxon>
        <taxon>Pseudomonadati</taxon>
        <taxon>Bacteroidota</taxon>
        <taxon>Cytophagia</taxon>
        <taxon>Cytophagales</taxon>
        <taxon>Cyclobacteriaceae</taxon>
        <taxon>Cyclobacterium</taxon>
    </lineage>
</organism>
<proteinExistence type="predicted"/>
<protein>
    <submittedName>
        <fullName evidence="1">Uncharacterized protein</fullName>
    </submittedName>
</protein>
<dbReference type="Proteomes" id="UP000036520">
    <property type="component" value="Chromosome"/>
</dbReference>
<accession>A0A0H4PEK9</accession>
<name>A0A0H4PEK9_9BACT</name>
<reference evidence="1 2" key="1">
    <citation type="submission" date="2015-07" db="EMBL/GenBank/DDBJ databases">
        <authorList>
            <person name="Kim K.M."/>
        </authorList>
    </citation>
    <scope>NUCLEOTIDE SEQUENCE [LARGE SCALE GENOMIC DNA]</scope>
    <source>
        <strain evidence="1 2">KCTC 12363</strain>
    </source>
</reference>
<evidence type="ECO:0000313" key="1">
    <source>
        <dbReference type="EMBL" id="AKP52911.1"/>
    </source>
</evidence>
<dbReference type="OrthoDB" id="2989458at2"/>